<evidence type="ECO:0000313" key="2">
    <source>
        <dbReference type="Proteomes" id="UP000230052"/>
    </source>
</evidence>
<dbReference type="EMBL" id="PEWV01000075">
    <property type="protein sequence ID" value="PIU40932.1"/>
    <property type="molecule type" value="Genomic_DNA"/>
</dbReference>
<gene>
    <name evidence="1" type="ORF">COS99_08505</name>
</gene>
<comment type="caution">
    <text evidence="1">The sequence shown here is derived from an EMBL/GenBank/DDBJ whole genome shotgun (WGS) entry which is preliminary data.</text>
</comment>
<dbReference type="AlphaFoldDB" id="A0A2J0KQN6"/>
<evidence type="ECO:0000313" key="1">
    <source>
        <dbReference type="EMBL" id="PIU40932.1"/>
    </source>
</evidence>
<dbReference type="Gene3D" id="1.20.120.1490">
    <property type="match status" value="1"/>
</dbReference>
<accession>A0A2J0KQN6</accession>
<name>A0A2J0KQN6_9BACT</name>
<organism evidence="1 2">
    <name type="scientific">Candidatus Aquitaenariimonas noxiae</name>
    <dbReference type="NCBI Taxonomy" id="1974741"/>
    <lineage>
        <taxon>Bacteria</taxon>
        <taxon>Pseudomonadati</taxon>
        <taxon>Candidatus Omnitrophota</taxon>
        <taxon>Candidatus Aquitaenariimonas</taxon>
    </lineage>
</organism>
<proteinExistence type="predicted"/>
<protein>
    <recommendedName>
        <fullName evidence="3">Periplasmic heavy metal sensor</fullName>
    </recommendedName>
</protein>
<sequence length="158" mass="17978">MRTKFMMAAFLLFILIFSLLAPGAYSYGREKASMQHIDIGCKFFSAANLILENSAELTLSDEQVNRIKALQNETEKSLIRSEREIELVEVDIKAQLHGDMIDPGILAKFIDQKYELKKMKDKALVESIMSLNSILTEEQRKTLTSLSSKCKKEAGRRE</sequence>
<dbReference type="Proteomes" id="UP000230052">
    <property type="component" value="Unassembled WGS sequence"/>
</dbReference>
<reference evidence="1 2" key="1">
    <citation type="submission" date="2017-09" db="EMBL/GenBank/DDBJ databases">
        <title>Depth-based differentiation of microbial function through sediment-hosted aquifers and enrichment of novel symbionts in the deep terrestrial subsurface.</title>
        <authorList>
            <person name="Probst A.J."/>
            <person name="Ladd B."/>
            <person name="Jarett J.K."/>
            <person name="Geller-Mcgrath D.E."/>
            <person name="Sieber C.M."/>
            <person name="Emerson J.B."/>
            <person name="Anantharaman K."/>
            <person name="Thomas B.C."/>
            <person name="Malmstrom R."/>
            <person name="Stieglmeier M."/>
            <person name="Klingl A."/>
            <person name="Woyke T."/>
            <person name="Ryan C.M."/>
            <person name="Banfield J.F."/>
        </authorList>
    </citation>
    <scope>NUCLEOTIDE SEQUENCE [LARGE SCALE GENOMIC DNA]</scope>
    <source>
        <strain evidence="1">CG07_land_8_20_14_0_80_42_15</strain>
    </source>
</reference>
<evidence type="ECO:0008006" key="3">
    <source>
        <dbReference type="Google" id="ProtNLM"/>
    </source>
</evidence>